<sequence>MPRLISHRIGFYAGLSCLFHVVGGIVWWQLDTDSVAATKASQSTAISVGLQAAMAGAQQSSAAIQPEVVQKEVPSPPAPVAVPEEAFQEIAEEPSPEPEPPVETDVASPVEQQRQVVEKSEPAPREAPDPVVTDVPDPIEKEVPPPKIEPVEQPHPRREAVDNTPVEEERIETVVGHGGEEGASTQGAALEETGIAQADSADVDNRYDLRVRQHLLENKQTPRVMGARRMEGVVTVEFTLDRNGNVLNHEVVGLSRVREFDQAGARLVERAMPFPSAPADISWQSRVYTIDVRYQVK</sequence>
<protein>
    <submittedName>
        <fullName evidence="1">Energy transducer TonB</fullName>
    </submittedName>
</protein>
<organism evidence="1 2">
    <name type="scientific">Vreelandella aquamarina</name>
    <dbReference type="NCBI Taxonomy" id="77097"/>
    <lineage>
        <taxon>Bacteria</taxon>
        <taxon>Pseudomonadati</taxon>
        <taxon>Pseudomonadota</taxon>
        <taxon>Gammaproteobacteria</taxon>
        <taxon>Oceanospirillales</taxon>
        <taxon>Halomonadaceae</taxon>
        <taxon>Vreelandella</taxon>
    </lineage>
</organism>
<comment type="caution">
    <text evidence="1">The sequence shown here is derived from an EMBL/GenBank/DDBJ whole genome shotgun (WGS) entry which is preliminary data.</text>
</comment>
<dbReference type="Proteomes" id="UP001319846">
    <property type="component" value="Unassembled WGS sequence"/>
</dbReference>
<evidence type="ECO:0000313" key="1">
    <source>
        <dbReference type="EMBL" id="MBZ5488028.1"/>
    </source>
</evidence>
<name>A0ACC5VUP5_9GAMM</name>
<gene>
    <name evidence="1" type="ORF">HW452_10895</name>
</gene>
<reference evidence="1" key="1">
    <citation type="submission" date="2020-06" db="EMBL/GenBank/DDBJ databases">
        <title>Whole Genome Sequence of Halomonas aquamarina MB598.</title>
        <authorList>
            <person name="Pervaiz M."/>
            <person name="Fariq A."/>
            <person name="Yasmin A."/>
            <person name="Welch M."/>
        </authorList>
    </citation>
    <scope>NUCLEOTIDE SEQUENCE</scope>
    <source>
        <strain evidence="1">MB598</strain>
    </source>
</reference>
<keyword evidence="2" id="KW-1185">Reference proteome</keyword>
<accession>A0ACC5VUP5</accession>
<evidence type="ECO:0000313" key="2">
    <source>
        <dbReference type="Proteomes" id="UP001319846"/>
    </source>
</evidence>
<proteinExistence type="predicted"/>
<dbReference type="EMBL" id="JABYQT010000006">
    <property type="protein sequence ID" value="MBZ5488028.1"/>
    <property type="molecule type" value="Genomic_DNA"/>
</dbReference>